<evidence type="ECO:0000256" key="1">
    <source>
        <dbReference type="ARBA" id="ARBA00023242"/>
    </source>
</evidence>
<feature type="domain" description="DNA helicase Pif1-like DEAD-box helicase" evidence="4">
    <location>
        <begin position="217"/>
        <end position="328"/>
    </location>
</feature>
<feature type="compositionally biased region" description="Low complexity" evidence="3">
    <location>
        <begin position="153"/>
        <end position="163"/>
    </location>
</feature>
<dbReference type="Pfam" id="PF05970">
    <property type="entry name" value="PIF1"/>
    <property type="match status" value="1"/>
</dbReference>
<dbReference type="Gene3D" id="3.40.50.300">
    <property type="entry name" value="P-loop containing nucleotide triphosphate hydrolases"/>
    <property type="match status" value="1"/>
</dbReference>
<dbReference type="InterPro" id="IPR027417">
    <property type="entry name" value="P-loop_NTPase"/>
</dbReference>
<dbReference type="InterPro" id="IPR057437">
    <property type="entry name" value="PIF1/LRR1_PH"/>
</dbReference>
<dbReference type="PANTHER" id="PTHR47642:SF7">
    <property type="entry name" value="ATP-DEPENDENT DNA HELICASE PIF1"/>
    <property type="match status" value="1"/>
</dbReference>
<evidence type="ECO:0000313" key="6">
    <source>
        <dbReference type="Ensembl" id="ENSPSTP00000014857.1"/>
    </source>
</evidence>
<dbReference type="Pfam" id="PF25344">
    <property type="entry name" value="PH_LRR1"/>
    <property type="match status" value="1"/>
</dbReference>
<comment type="catalytic activity">
    <reaction evidence="2">
        <text>ATP + H2O = ADP + phosphate + H(+)</text>
        <dbReference type="Rhea" id="RHEA:13065"/>
        <dbReference type="ChEBI" id="CHEBI:15377"/>
        <dbReference type="ChEBI" id="CHEBI:15378"/>
        <dbReference type="ChEBI" id="CHEBI:30616"/>
        <dbReference type="ChEBI" id="CHEBI:43474"/>
        <dbReference type="ChEBI" id="CHEBI:456216"/>
        <dbReference type="EC" id="5.6.2.3"/>
    </reaction>
</comment>
<feature type="region of interest" description="Disordered" evidence="3">
    <location>
        <begin position="153"/>
        <end position="215"/>
    </location>
</feature>
<evidence type="ECO:0000256" key="3">
    <source>
        <dbReference type="SAM" id="MobiDB-lite"/>
    </source>
</evidence>
<reference evidence="6" key="1">
    <citation type="submission" date="2025-08" db="UniProtKB">
        <authorList>
            <consortium name="Ensembl"/>
        </authorList>
    </citation>
    <scope>IDENTIFICATION</scope>
</reference>
<keyword evidence="2" id="KW-0233">DNA recombination</keyword>
<accession>A0A8C9FEX5</accession>
<keyword evidence="2" id="KW-0067">ATP-binding</keyword>
<keyword evidence="1" id="KW-0539">Nucleus</keyword>
<protein>
    <recommendedName>
        <fullName evidence="2">ATP-dependent DNA helicase</fullName>
        <ecNumber evidence="2">5.6.2.3</ecNumber>
    </recommendedName>
</protein>
<keyword evidence="2" id="KW-0227">DNA damage</keyword>
<dbReference type="InterPro" id="IPR051055">
    <property type="entry name" value="PIF1_helicase"/>
</dbReference>
<keyword evidence="2" id="KW-0347">Helicase</keyword>
<keyword evidence="2" id="KW-0378">Hydrolase</keyword>
<dbReference type="Proteomes" id="UP000694428">
    <property type="component" value="Unplaced"/>
</dbReference>
<dbReference type="GO" id="GO:0000723">
    <property type="term" value="P:telomere maintenance"/>
    <property type="evidence" value="ECO:0007669"/>
    <property type="project" value="InterPro"/>
</dbReference>
<organism evidence="6 7">
    <name type="scientific">Pavo cristatus</name>
    <name type="common">Indian peafowl</name>
    <name type="synonym">Blue peafowl</name>
    <dbReference type="NCBI Taxonomy" id="9049"/>
    <lineage>
        <taxon>Eukaryota</taxon>
        <taxon>Metazoa</taxon>
        <taxon>Chordata</taxon>
        <taxon>Craniata</taxon>
        <taxon>Vertebrata</taxon>
        <taxon>Euteleostomi</taxon>
        <taxon>Archelosauria</taxon>
        <taxon>Archosauria</taxon>
        <taxon>Dinosauria</taxon>
        <taxon>Saurischia</taxon>
        <taxon>Theropoda</taxon>
        <taxon>Coelurosauria</taxon>
        <taxon>Aves</taxon>
        <taxon>Neognathae</taxon>
        <taxon>Galloanserae</taxon>
        <taxon>Galliformes</taxon>
        <taxon>Phasianidae</taxon>
        <taxon>Phasianinae</taxon>
        <taxon>Pavo</taxon>
    </lineage>
</organism>
<feature type="domain" description="PIF1/LRR1 pleckstrin homology" evidence="5">
    <location>
        <begin position="44"/>
        <end position="149"/>
    </location>
</feature>
<dbReference type="EC" id="5.6.2.3" evidence="2"/>
<evidence type="ECO:0000259" key="5">
    <source>
        <dbReference type="Pfam" id="PF25344"/>
    </source>
</evidence>
<dbReference type="GO" id="GO:0016787">
    <property type="term" value="F:hydrolase activity"/>
    <property type="evidence" value="ECO:0007669"/>
    <property type="project" value="UniProtKB-KW"/>
</dbReference>
<reference evidence="6" key="2">
    <citation type="submission" date="2025-09" db="UniProtKB">
        <authorList>
            <consortium name="Ensembl"/>
        </authorList>
    </citation>
    <scope>IDENTIFICATION</scope>
</reference>
<dbReference type="AlphaFoldDB" id="A0A8C9FEX5"/>
<dbReference type="GO" id="GO:0006310">
    <property type="term" value="P:DNA recombination"/>
    <property type="evidence" value="ECO:0007669"/>
    <property type="project" value="UniProtKB-KW"/>
</dbReference>
<keyword evidence="2" id="KW-0547">Nucleotide-binding</keyword>
<evidence type="ECO:0000259" key="4">
    <source>
        <dbReference type="Pfam" id="PF05970"/>
    </source>
</evidence>
<comment type="cofactor">
    <cofactor evidence="2">
        <name>Mg(2+)</name>
        <dbReference type="ChEBI" id="CHEBI:18420"/>
    </cofactor>
</comment>
<dbReference type="CDD" id="cd18037">
    <property type="entry name" value="DEXSc_Pif1_like"/>
    <property type="match status" value="1"/>
</dbReference>
<dbReference type="GO" id="GO:0006281">
    <property type="term" value="P:DNA repair"/>
    <property type="evidence" value="ECO:0007669"/>
    <property type="project" value="UniProtKB-KW"/>
</dbReference>
<dbReference type="InterPro" id="IPR010285">
    <property type="entry name" value="DNA_helicase_pif1-like_DEAD"/>
</dbReference>
<keyword evidence="7" id="KW-1185">Reference proteome</keyword>
<name>A0A8C9FEX5_PAVCR</name>
<dbReference type="GO" id="GO:0005524">
    <property type="term" value="F:ATP binding"/>
    <property type="evidence" value="ECO:0007669"/>
    <property type="project" value="UniProtKB-KW"/>
</dbReference>
<sequence>MRVKGFSVRLASPPATGSLSLPTPAAFFPLSQEAGAHRASADAELRCTAVVERPLPGGAGPLRRVLRGALVLLGRDELRQPVLRVAGGGGEATAFSFALGGDTVRLFTRFVGEGRAAVRVGPGGAQVLLSDCPPDALRRFFRLLRLKLAAGPRGAPRQPRLLGRPPPAFSVISPLQERDLRRDPRAGPGQRDLRPAEVRPRVGREAPRAERRPPARLSVEQEAVLGAVRSGKSVFFTGCAGTGKSFLLKKIVGSLPPNSTYATASTGVAACHIGGTTLHAFAGIGSGKAPLEQCIQLAERPGVRQHWLACQHLIIDEISMVDGKFFDKSNNRSEFSYLILIICVFFLNKRMIYQAKSWRKCIHINMELTEVRRQTDKTFISLLSAVRLGRGSVIWC</sequence>
<evidence type="ECO:0000256" key="2">
    <source>
        <dbReference type="RuleBase" id="RU363044"/>
    </source>
</evidence>
<evidence type="ECO:0000313" key="7">
    <source>
        <dbReference type="Proteomes" id="UP000694428"/>
    </source>
</evidence>
<keyword evidence="2" id="KW-0234">DNA repair</keyword>
<dbReference type="PANTHER" id="PTHR47642">
    <property type="entry name" value="ATP-DEPENDENT DNA HELICASE"/>
    <property type="match status" value="1"/>
</dbReference>
<dbReference type="Ensembl" id="ENSPSTT00000015593.1">
    <property type="protein sequence ID" value="ENSPSTP00000014857.1"/>
    <property type="gene ID" value="ENSPSTG00000010522.1"/>
</dbReference>
<dbReference type="SUPFAM" id="SSF52540">
    <property type="entry name" value="P-loop containing nucleoside triphosphate hydrolases"/>
    <property type="match status" value="1"/>
</dbReference>
<comment type="similarity">
    <text evidence="2">Belongs to the helicase family.</text>
</comment>
<dbReference type="GO" id="GO:0043139">
    <property type="term" value="F:5'-3' DNA helicase activity"/>
    <property type="evidence" value="ECO:0007669"/>
    <property type="project" value="UniProtKB-EC"/>
</dbReference>
<feature type="compositionally biased region" description="Basic and acidic residues" evidence="3">
    <location>
        <begin position="176"/>
        <end position="213"/>
    </location>
</feature>
<proteinExistence type="inferred from homology"/>